<evidence type="ECO:0000256" key="1">
    <source>
        <dbReference type="SAM" id="Phobius"/>
    </source>
</evidence>
<feature type="transmembrane region" description="Helical" evidence="1">
    <location>
        <begin position="109"/>
        <end position="132"/>
    </location>
</feature>
<keyword evidence="1" id="KW-1133">Transmembrane helix</keyword>
<sequence length="188" mass="21178">MTYIEELEQALGRLKTGEREQFVQHYADYLNNHQLDDWAARKTLGTPAELAEKIQVRLANQEIADQDSNRTTNQGHAGHFAWLMWLTAPLYLGLFVVLFFLVWLPSLLIWSLMVAFILAAAFVGVAGVVVVAQSLWGGAFYIGLALLMLGIMFLLSPLATFFSMKSADWTRFAGSRVMQRLKKGLNHE</sequence>
<protein>
    <submittedName>
        <fullName evidence="2">DUF1700 domain-containing protein</fullName>
    </submittedName>
</protein>
<keyword evidence="1" id="KW-0472">Membrane</keyword>
<dbReference type="Proteomes" id="UP001519503">
    <property type="component" value="Unassembled WGS sequence"/>
</dbReference>
<reference evidence="2 3" key="1">
    <citation type="submission" date="2020-02" db="EMBL/GenBank/DDBJ databases">
        <title>Fructobacillus sp. isolated from paper mulberry of Taiwan.</title>
        <authorList>
            <person name="Lin S.-T."/>
        </authorList>
    </citation>
    <scope>NUCLEOTIDE SEQUENCE [LARGE SCALE GENOMIC DNA]</scope>
    <source>
        <strain evidence="2 3">S1-1</strain>
    </source>
</reference>
<dbReference type="EMBL" id="JAAMFL010000006">
    <property type="protein sequence ID" value="MBS9337631.1"/>
    <property type="molecule type" value="Genomic_DNA"/>
</dbReference>
<proteinExistence type="predicted"/>
<keyword evidence="1" id="KW-0812">Transmembrane</keyword>
<dbReference type="RefSeq" id="WP_213821717.1">
    <property type="nucleotide sequence ID" value="NZ_JAAMFL010000006.1"/>
</dbReference>
<evidence type="ECO:0000313" key="2">
    <source>
        <dbReference type="EMBL" id="MBS9337631.1"/>
    </source>
</evidence>
<feature type="transmembrane region" description="Helical" evidence="1">
    <location>
        <begin position="139"/>
        <end position="162"/>
    </location>
</feature>
<name>A0ABS5QWY1_9LACO</name>
<accession>A0ABS5QWY1</accession>
<evidence type="ECO:0000313" key="3">
    <source>
        <dbReference type="Proteomes" id="UP001519503"/>
    </source>
</evidence>
<organism evidence="2 3">
    <name type="scientific">Fructobacillus parabroussonetiae</name>
    <dbReference type="NCBI Taxonomy" id="2713174"/>
    <lineage>
        <taxon>Bacteria</taxon>
        <taxon>Bacillati</taxon>
        <taxon>Bacillota</taxon>
        <taxon>Bacilli</taxon>
        <taxon>Lactobacillales</taxon>
        <taxon>Lactobacillaceae</taxon>
        <taxon>Fructobacillus</taxon>
    </lineage>
</organism>
<gene>
    <name evidence="2" type="ORF">G6R30_04045</name>
</gene>
<keyword evidence="3" id="KW-1185">Reference proteome</keyword>
<comment type="caution">
    <text evidence="2">The sequence shown here is derived from an EMBL/GenBank/DDBJ whole genome shotgun (WGS) entry which is preliminary data.</text>
</comment>
<feature type="transmembrane region" description="Helical" evidence="1">
    <location>
        <begin position="80"/>
        <end position="103"/>
    </location>
</feature>